<gene>
    <name evidence="3" type="ORF">SAMN02927921_03438</name>
</gene>
<dbReference type="SUPFAM" id="SSF54631">
    <property type="entry name" value="CBS-domain pair"/>
    <property type="match status" value="1"/>
</dbReference>
<dbReference type="EMBL" id="FPJE01000023">
    <property type="protein sequence ID" value="SFW70240.1"/>
    <property type="molecule type" value="Genomic_DNA"/>
</dbReference>
<dbReference type="OrthoDB" id="1523762at2"/>
<organism evidence="3 4">
    <name type="scientific">Sinomicrobium oceani</name>
    <dbReference type="NCBI Taxonomy" id="1150368"/>
    <lineage>
        <taxon>Bacteria</taxon>
        <taxon>Pseudomonadati</taxon>
        <taxon>Bacteroidota</taxon>
        <taxon>Flavobacteriia</taxon>
        <taxon>Flavobacteriales</taxon>
        <taxon>Flavobacteriaceae</taxon>
        <taxon>Sinomicrobium</taxon>
    </lineage>
</organism>
<keyword evidence="1" id="KW-0129">CBS domain</keyword>
<dbReference type="PROSITE" id="PS51371">
    <property type="entry name" value="CBS"/>
    <property type="match status" value="2"/>
</dbReference>
<dbReference type="Proteomes" id="UP000182248">
    <property type="component" value="Unassembled WGS sequence"/>
</dbReference>
<evidence type="ECO:0000313" key="3">
    <source>
        <dbReference type="EMBL" id="SFW70240.1"/>
    </source>
</evidence>
<dbReference type="STRING" id="1150368.SAMN02927921_03438"/>
<name>A0A1K1RDW1_9FLAO</name>
<accession>A0A1K1RDW1</accession>
<dbReference type="InterPro" id="IPR046342">
    <property type="entry name" value="CBS_dom_sf"/>
</dbReference>
<protein>
    <submittedName>
        <fullName evidence="3">CBS domain-containing protein</fullName>
    </submittedName>
</protein>
<evidence type="ECO:0000256" key="1">
    <source>
        <dbReference type="PROSITE-ProRule" id="PRU00703"/>
    </source>
</evidence>
<proteinExistence type="predicted"/>
<sequence length="218" mass="24762">MEINSFINYDVPPVSPEDPVKHVQELFFELTNTHLPVVKDGFLLGNISEEDIAGFELEKKVSDYGYALDIFFVKENTNWLEVLEAFAKNNANMMPVLNAEGRYLGYYELTDLMGLFRETPFINESGGVLIVEKGSSDFTFSEISQIVESDNGKLLGAFVSGYEGDMAQITLKVGNTGLNSIMQSFRRYGYTIIMGNEDDMYMENLKERSNYLRKFLNI</sequence>
<dbReference type="RefSeq" id="WP_072318672.1">
    <property type="nucleotide sequence ID" value="NZ_FPJE01000023.1"/>
</dbReference>
<reference evidence="3 4" key="1">
    <citation type="submission" date="2016-11" db="EMBL/GenBank/DDBJ databases">
        <authorList>
            <person name="Jaros S."/>
            <person name="Januszkiewicz K."/>
            <person name="Wedrychowicz H."/>
        </authorList>
    </citation>
    <scope>NUCLEOTIDE SEQUENCE [LARGE SCALE GENOMIC DNA]</scope>
    <source>
        <strain evidence="3 4">CGMCC 1.12145</strain>
    </source>
</reference>
<dbReference type="InterPro" id="IPR000644">
    <property type="entry name" value="CBS_dom"/>
</dbReference>
<evidence type="ECO:0000313" key="4">
    <source>
        <dbReference type="Proteomes" id="UP000182248"/>
    </source>
</evidence>
<evidence type="ECO:0000259" key="2">
    <source>
        <dbReference type="PROSITE" id="PS51371"/>
    </source>
</evidence>
<dbReference type="SMART" id="SM00116">
    <property type="entry name" value="CBS"/>
    <property type="match status" value="2"/>
</dbReference>
<dbReference type="AlphaFoldDB" id="A0A1K1RDW1"/>
<feature type="domain" description="CBS" evidence="2">
    <location>
        <begin position="7"/>
        <end position="62"/>
    </location>
</feature>
<keyword evidence="4" id="KW-1185">Reference proteome</keyword>
<dbReference type="Pfam" id="PF00571">
    <property type="entry name" value="CBS"/>
    <property type="match status" value="2"/>
</dbReference>
<dbReference type="Gene3D" id="3.10.580.10">
    <property type="entry name" value="CBS-domain"/>
    <property type="match status" value="2"/>
</dbReference>
<feature type="domain" description="CBS" evidence="2">
    <location>
        <begin position="66"/>
        <end position="125"/>
    </location>
</feature>